<dbReference type="InterPro" id="IPR042099">
    <property type="entry name" value="ANL_N_sf"/>
</dbReference>
<sequence>MAHAARCPVVERVGRIAALHPDRTAVVGTAEVLDYRELWLRVDAWWERCATLGLAPGTLVAVLCGDGTGLPSAFLGARAAGLVPLLIDEGLPQSGVDAVWEAARPAAVLRADKDELEPTGEPNPRTLPTEAGYVVFSSGTQDTPKGIVGQAAGLLAFLDWEIAELDVRPGTRVAMLTSPSFDVVYRDLLLPLCSGGELHIANQAVRFTPPAVLPWLAEHGIEVLHAVPSLSARWLVADGPTVDSLRYTLFAGEPLYGRHVQRWRAAAPRTRVVNLYGPSETTLARFHHEIPADCGPGLQPVGRPLPNARVDLVPAEPTSEHGDALRVLITTPHGSLGYLPGTCSPDDLSRLRREHGITRFQTQDRGLLDPEGNLVIVGRLDSLVKRRGTFVDIMRIEAAAAELAEVRAACCVQLTSNSEIVLAVEGPDPAAAAGLHRRLRAPLGRDIPDRVVVLPTLPLLPGGKADRRRVRELLNLEETARGLQGG</sequence>
<dbReference type="InterPro" id="IPR045851">
    <property type="entry name" value="AMP-bd_C_sf"/>
</dbReference>
<dbReference type="SUPFAM" id="SSF56801">
    <property type="entry name" value="Acetyl-CoA synthetase-like"/>
    <property type="match status" value="1"/>
</dbReference>
<dbReference type="InterPro" id="IPR000873">
    <property type="entry name" value="AMP-dep_synth/lig_dom"/>
</dbReference>
<dbReference type="Gene3D" id="3.40.50.12780">
    <property type="entry name" value="N-terminal domain of ligase-like"/>
    <property type="match status" value="1"/>
</dbReference>
<dbReference type="RefSeq" id="WP_212528779.1">
    <property type="nucleotide sequence ID" value="NZ_JAGSOG010000053.1"/>
</dbReference>
<dbReference type="Proteomes" id="UP000675781">
    <property type="component" value="Unassembled WGS sequence"/>
</dbReference>
<evidence type="ECO:0000256" key="1">
    <source>
        <dbReference type="ARBA" id="ARBA00022450"/>
    </source>
</evidence>
<dbReference type="EMBL" id="JAGSOG010000053">
    <property type="protein sequence ID" value="MBR7834258.1"/>
    <property type="molecule type" value="Genomic_DNA"/>
</dbReference>
<dbReference type="Gene3D" id="3.30.300.30">
    <property type="match status" value="1"/>
</dbReference>
<name>A0A941EPQ1_9ACTN</name>
<organism evidence="4 5">
    <name type="scientific">Actinospica durhamensis</name>
    <dbReference type="NCBI Taxonomy" id="1508375"/>
    <lineage>
        <taxon>Bacteria</taxon>
        <taxon>Bacillati</taxon>
        <taxon>Actinomycetota</taxon>
        <taxon>Actinomycetes</taxon>
        <taxon>Catenulisporales</taxon>
        <taxon>Actinospicaceae</taxon>
        <taxon>Actinospica</taxon>
    </lineage>
</organism>
<feature type="domain" description="AMP-dependent synthetase/ligase" evidence="3">
    <location>
        <begin position="120"/>
        <end position="338"/>
    </location>
</feature>
<evidence type="ECO:0000313" key="5">
    <source>
        <dbReference type="Proteomes" id="UP000675781"/>
    </source>
</evidence>
<evidence type="ECO:0000259" key="3">
    <source>
        <dbReference type="Pfam" id="PF00501"/>
    </source>
</evidence>
<reference evidence="4" key="1">
    <citation type="submission" date="2021-04" db="EMBL/GenBank/DDBJ databases">
        <title>Genome based classification of Actinospica acidithermotolerans sp. nov., an actinobacterium isolated from an Indonesian hot spring.</title>
        <authorList>
            <person name="Kusuma A.B."/>
            <person name="Putra K.E."/>
            <person name="Nafisah S."/>
            <person name="Loh J."/>
            <person name="Nouioui I."/>
            <person name="Goodfellow M."/>
        </authorList>
    </citation>
    <scope>NUCLEOTIDE SEQUENCE</scope>
    <source>
        <strain evidence="4">CSCA 57</strain>
    </source>
</reference>
<gene>
    <name evidence="4" type="ORF">KDL01_13365</name>
</gene>
<accession>A0A941EPQ1</accession>
<feature type="domain" description="AMP-dependent synthetase/ligase" evidence="3">
    <location>
        <begin position="17"/>
        <end position="110"/>
    </location>
</feature>
<keyword evidence="2" id="KW-0597">Phosphoprotein</keyword>
<comment type="caution">
    <text evidence="4">The sequence shown here is derived from an EMBL/GenBank/DDBJ whole genome shotgun (WGS) entry which is preliminary data.</text>
</comment>
<evidence type="ECO:0000313" key="4">
    <source>
        <dbReference type="EMBL" id="MBR7834258.1"/>
    </source>
</evidence>
<dbReference type="PANTHER" id="PTHR44845">
    <property type="entry name" value="CARRIER DOMAIN-CONTAINING PROTEIN"/>
    <property type="match status" value="1"/>
</dbReference>
<dbReference type="AlphaFoldDB" id="A0A941EPQ1"/>
<dbReference type="PANTHER" id="PTHR44845:SF6">
    <property type="entry name" value="BETA-ALANINE-ACTIVATING ENZYME"/>
    <property type="match status" value="1"/>
</dbReference>
<evidence type="ECO:0000256" key="2">
    <source>
        <dbReference type="ARBA" id="ARBA00022553"/>
    </source>
</evidence>
<protein>
    <submittedName>
        <fullName evidence="4">AMP-binding protein</fullName>
    </submittedName>
</protein>
<keyword evidence="1" id="KW-0596">Phosphopantetheine</keyword>
<proteinExistence type="predicted"/>
<keyword evidence="5" id="KW-1185">Reference proteome</keyword>
<dbReference type="Pfam" id="PF00501">
    <property type="entry name" value="AMP-binding"/>
    <property type="match status" value="2"/>
</dbReference>